<dbReference type="EMBL" id="LMWP01000002">
    <property type="protein sequence ID" value="KUN32510.1"/>
    <property type="molecule type" value="Genomic_DNA"/>
</dbReference>
<accession>A0A101QM82</accession>
<keyword evidence="2" id="KW-1185">Reference proteome</keyword>
<evidence type="ECO:0000313" key="1">
    <source>
        <dbReference type="EMBL" id="KUN32510.1"/>
    </source>
</evidence>
<dbReference type="AlphaFoldDB" id="A0A101QM82"/>
<dbReference type="RefSeq" id="WP_059261721.1">
    <property type="nucleotide sequence ID" value="NZ_KQ948351.1"/>
</dbReference>
<evidence type="ECO:0000313" key="2">
    <source>
        <dbReference type="Proteomes" id="UP000053398"/>
    </source>
</evidence>
<name>A0A101QM82_STRCK</name>
<protein>
    <submittedName>
        <fullName evidence="1">Uncharacterized protein</fullName>
    </submittedName>
</protein>
<proteinExistence type="predicted"/>
<organism evidence="1 2">
    <name type="scientific">Streptomyces corchorusii</name>
    <name type="common">Streptomyces chibaensis</name>
    <dbReference type="NCBI Taxonomy" id="1903"/>
    <lineage>
        <taxon>Bacteria</taxon>
        <taxon>Bacillati</taxon>
        <taxon>Actinomycetota</taxon>
        <taxon>Actinomycetes</taxon>
        <taxon>Kitasatosporales</taxon>
        <taxon>Streptomycetaceae</taxon>
        <taxon>Streptomyces</taxon>
    </lineage>
</organism>
<gene>
    <name evidence="1" type="ORF">AQJ11_03005</name>
</gene>
<comment type="caution">
    <text evidence="1">The sequence shown here is derived from an EMBL/GenBank/DDBJ whole genome shotgun (WGS) entry which is preliminary data.</text>
</comment>
<reference evidence="1 2" key="1">
    <citation type="submission" date="2015-10" db="EMBL/GenBank/DDBJ databases">
        <title>Draft genome sequence of Streptomyces corchorusii DSM 40340, type strain for the species Streptomyces corchorusii.</title>
        <authorList>
            <person name="Ruckert C."/>
            <person name="Winkler A."/>
            <person name="Kalinowski J."/>
            <person name="Kampfer P."/>
            <person name="Glaeser S."/>
        </authorList>
    </citation>
    <scope>NUCLEOTIDE SEQUENCE [LARGE SCALE GENOMIC DNA]</scope>
    <source>
        <strain evidence="1 2">DSM 40340</strain>
    </source>
</reference>
<dbReference type="Proteomes" id="UP000053398">
    <property type="component" value="Unassembled WGS sequence"/>
</dbReference>
<sequence length="139" mass="15711">MDLATCTYQEFTPEMGAPIRTTAGHPRFTLGYELRGHARLITPTRELLAQNLPQDAYEFSYRRILNGHGIDRIYAELAGLAGRNGGARLVLLCFDRLDKLPPADAWCHRLHFAKWWLEQTGEPIPELGAQRPTPPPSLF</sequence>